<organism evidence="2 4">
    <name type="scientific">Methanosarcina flavescens</name>
    <dbReference type="NCBI Taxonomy" id="1715806"/>
    <lineage>
        <taxon>Archaea</taxon>
        <taxon>Methanobacteriati</taxon>
        <taxon>Methanobacteriota</taxon>
        <taxon>Stenosarchaea group</taxon>
        <taxon>Methanomicrobia</taxon>
        <taxon>Methanosarcinales</taxon>
        <taxon>Methanosarcinaceae</taxon>
        <taxon>Methanosarcina</taxon>
    </lineage>
</organism>
<keyword evidence="4" id="KW-1185">Reference proteome</keyword>
<gene>
    <name evidence="2" type="ORF">AOB57_002145</name>
    <name evidence="3" type="ORF">GX302_09975</name>
</gene>
<accession>A0A660HVE0</accession>
<evidence type="ECO:0000259" key="1">
    <source>
        <dbReference type="Pfam" id="PF15919"/>
    </source>
</evidence>
<sequence>MYAAYVPELPGCHTQAKTLDELNRGIKEAIELYLEVKPQK</sequence>
<dbReference type="InterPro" id="IPR031807">
    <property type="entry name" value="HicB-like"/>
</dbReference>
<evidence type="ECO:0000313" key="4">
    <source>
        <dbReference type="Proteomes" id="UP000053087"/>
    </source>
</evidence>
<feature type="domain" description="HicB-like antitoxin of toxin-antitoxin system" evidence="1">
    <location>
        <begin position="2"/>
        <end position="36"/>
    </location>
</feature>
<dbReference type="PANTHER" id="PTHR34504">
    <property type="entry name" value="ANTITOXIN HICB"/>
    <property type="match status" value="1"/>
</dbReference>
<dbReference type="InterPro" id="IPR051404">
    <property type="entry name" value="TA_system_antitoxin"/>
</dbReference>
<protein>
    <submittedName>
        <fullName evidence="2">Type II toxin-antitoxin system HicB family antitoxin</fullName>
    </submittedName>
</protein>
<dbReference type="PANTHER" id="PTHR34504:SF2">
    <property type="entry name" value="UPF0150 PROTEIN SSL0259"/>
    <property type="match status" value="1"/>
</dbReference>
<dbReference type="Proteomes" id="UP000053087">
    <property type="component" value="Chromosome"/>
</dbReference>
<dbReference type="OrthoDB" id="146249at2157"/>
<name>A0A660HVE0_9EURY</name>
<proteinExistence type="predicted"/>
<dbReference type="GeneID" id="53686886"/>
<dbReference type="RefSeq" id="WP_167829659.1">
    <property type="nucleotide sequence ID" value="NZ_CP032683.1"/>
</dbReference>
<dbReference type="AlphaFoldDB" id="A0A660HVE0"/>
<dbReference type="EMBL" id="CP032683">
    <property type="protein sequence ID" value="AYK16267.1"/>
    <property type="molecule type" value="Genomic_DNA"/>
</dbReference>
<dbReference type="KEGG" id="mfz:AOB57_002145"/>
<evidence type="ECO:0000313" key="3">
    <source>
        <dbReference type="EMBL" id="NLK33129.1"/>
    </source>
</evidence>
<dbReference type="EMBL" id="JAAYQL010000060">
    <property type="protein sequence ID" value="NLK33129.1"/>
    <property type="molecule type" value="Genomic_DNA"/>
</dbReference>
<reference evidence="2" key="2">
    <citation type="submission" date="2018-10" db="EMBL/GenBank/DDBJ databases">
        <authorList>
            <person name="Fischer M.A."/>
            <person name="Kern T."/>
            <person name="Deppenmeier U."/>
            <person name="Schmitz R.A."/>
            <person name="Rother M."/>
        </authorList>
    </citation>
    <scope>NUCLEOTIDE SEQUENCE</scope>
    <source>
        <strain evidence="2">E03.2</strain>
    </source>
</reference>
<evidence type="ECO:0000313" key="2">
    <source>
        <dbReference type="EMBL" id="AYK16267.1"/>
    </source>
</evidence>
<dbReference type="Pfam" id="PF15919">
    <property type="entry name" value="HicB_lk_antitox"/>
    <property type="match status" value="1"/>
</dbReference>
<dbReference type="Gene3D" id="3.30.160.250">
    <property type="match status" value="1"/>
</dbReference>
<dbReference type="Proteomes" id="UP000585579">
    <property type="component" value="Unassembled WGS sequence"/>
</dbReference>
<evidence type="ECO:0000313" key="5">
    <source>
        <dbReference type="Proteomes" id="UP000585579"/>
    </source>
</evidence>
<dbReference type="SUPFAM" id="SSF143100">
    <property type="entry name" value="TTHA1013/TTHA0281-like"/>
    <property type="match status" value="1"/>
</dbReference>
<dbReference type="InterPro" id="IPR035069">
    <property type="entry name" value="TTHA1013/TTHA0281-like"/>
</dbReference>
<reference evidence="2 4" key="1">
    <citation type="journal article" date="2016" name="Int. J. Syst. Evol. Microbiol.">
        <title>Methanosarcina flavescens sp. nov., a methanogenic archaeon isolated from a full-scale anaerobic digester.</title>
        <authorList>
            <person name="Kern T."/>
            <person name="Fischer M.A."/>
            <person name="Deppenmeier U."/>
            <person name="Schmitz R.A."/>
            <person name="Rother M."/>
        </authorList>
    </citation>
    <scope>NUCLEOTIDE SEQUENCE [LARGE SCALE GENOMIC DNA]</scope>
    <source>
        <strain evidence="2 4">E03.2</strain>
    </source>
</reference>
<reference evidence="3 5" key="3">
    <citation type="journal article" date="2020" name="Biotechnol. Biofuels">
        <title>New insights from the biogas microbiome by comprehensive genome-resolved metagenomics of nearly 1600 species originating from multiple anaerobic digesters.</title>
        <authorList>
            <person name="Campanaro S."/>
            <person name="Treu L."/>
            <person name="Rodriguez-R L.M."/>
            <person name="Kovalovszki A."/>
            <person name="Ziels R.M."/>
            <person name="Maus I."/>
            <person name="Zhu X."/>
            <person name="Kougias P.G."/>
            <person name="Basile A."/>
            <person name="Luo G."/>
            <person name="Schluter A."/>
            <person name="Konstantinidis K.T."/>
            <person name="Angelidaki I."/>
        </authorList>
    </citation>
    <scope>NUCLEOTIDE SEQUENCE [LARGE SCALE GENOMIC DNA]</scope>
    <source>
        <strain evidence="3">AS22ysBPME_46</strain>
    </source>
</reference>